<accession>A0A1J0E2B1</accession>
<dbReference type="RefSeq" id="WP_042848593.1">
    <property type="nucleotide sequence ID" value="NZ_ABEXOQ020000034.1"/>
</dbReference>
<dbReference type="AlphaFoldDB" id="A0A1J0E2B1"/>
<proteinExistence type="predicted"/>
<evidence type="ECO:0000313" key="2">
    <source>
        <dbReference type="Proteomes" id="UP000824410"/>
    </source>
</evidence>
<evidence type="ECO:0000313" key="1">
    <source>
        <dbReference type="EMBL" id="MBX6982820.1"/>
    </source>
</evidence>
<dbReference type="Proteomes" id="UP000824410">
    <property type="component" value="Unassembled WGS sequence"/>
</dbReference>
<sequence>MLKKAKLINIPIEYIEKYQYFKKNGYTSLSLSSFIIEATRKALDENKVEDQNEMLKSRTRITLTR</sequence>
<protein>
    <submittedName>
        <fullName evidence="1">Uncharacterized protein</fullName>
    </submittedName>
</protein>
<comment type="caution">
    <text evidence="1">The sequence shown here is derived from an EMBL/GenBank/DDBJ whole genome shotgun (WGS) entry which is preliminary data.</text>
</comment>
<name>A0A1J0E2B1_PRORE</name>
<reference evidence="1" key="1">
    <citation type="submission" date="2019-02" db="EMBL/GenBank/DDBJ databases">
        <title>Genomic characterization of isolates from hospital effluents in KZN, South Africa.</title>
        <authorList>
            <person name="Ntshobeni N."/>
            <person name="Allam M."/>
            <person name="Ismail A."/>
            <person name="Amoako D."/>
            <person name="Essack S."/>
            <person name="Chenia H."/>
        </authorList>
    </citation>
    <scope>NUCLEOTIDE SEQUENCE</scope>
    <source>
        <strain evidence="1">AFE97_S1</strain>
    </source>
</reference>
<dbReference type="KEGG" id="prg:RB151_001210"/>
<organism evidence="1 2">
    <name type="scientific">Providencia rettgeri</name>
    <dbReference type="NCBI Taxonomy" id="587"/>
    <lineage>
        <taxon>Bacteria</taxon>
        <taxon>Pseudomonadati</taxon>
        <taxon>Pseudomonadota</taxon>
        <taxon>Gammaproteobacteria</taxon>
        <taxon>Enterobacterales</taxon>
        <taxon>Morganellaceae</taxon>
        <taxon>Providencia</taxon>
    </lineage>
</organism>
<gene>
    <name evidence="1" type="ORF">EX242_21505</name>
</gene>
<dbReference type="EMBL" id="SHDO01000035">
    <property type="protein sequence ID" value="MBX6982820.1"/>
    <property type="molecule type" value="Genomic_DNA"/>
</dbReference>